<feature type="compositionally biased region" description="Polar residues" evidence="6">
    <location>
        <begin position="263"/>
        <end position="272"/>
    </location>
</feature>
<evidence type="ECO:0000256" key="5">
    <source>
        <dbReference type="ARBA" id="ARBA00023212"/>
    </source>
</evidence>
<evidence type="ECO:0000256" key="6">
    <source>
        <dbReference type="SAM" id="MobiDB-lite"/>
    </source>
</evidence>
<protein>
    <recommendedName>
        <fullName evidence="7">TPX2 C-terminal domain-containing protein</fullName>
    </recommendedName>
</protein>
<evidence type="ECO:0000313" key="9">
    <source>
        <dbReference type="Proteomes" id="UP000826271"/>
    </source>
</evidence>
<name>A0AAV6X0S9_9LAMI</name>
<keyword evidence="3" id="KW-0963">Cytoplasm</keyword>
<dbReference type="PANTHER" id="PTHR46372">
    <property type="entry name" value="PROTEIN WVD2-LIKE 3"/>
    <property type="match status" value="1"/>
</dbReference>
<keyword evidence="5" id="KW-0206">Cytoskeleton</keyword>
<dbReference type="EMBL" id="WHWC01000011">
    <property type="protein sequence ID" value="KAG8374011.1"/>
    <property type="molecule type" value="Genomic_DNA"/>
</dbReference>
<evidence type="ECO:0000256" key="4">
    <source>
        <dbReference type="ARBA" id="ARBA00022701"/>
    </source>
</evidence>
<feature type="region of interest" description="Disordered" evidence="6">
    <location>
        <begin position="122"/>
        <end position="164"/>
    </location>
</feature>
<comment type="similarity">
    <text evidence="2">Belongs to the TPX2 family.</text>
</comment>
<dbReference type="GO" id="GO:0000226">
    <property type="term" value="P:microtubule cytoskeleton organization"/>
    <property type="evidence" value="ECO:0007669"/>
    <property type="project" value="InterPro"/>
</dbReference>
<organism evidence="8 9">
    <name type="scientific">Buddleja alternifolia</name>
    <dbReference type="NCBI Taxonomy" id="168488"/>
    <lineage>
        <taxon>Eukaryota</taxon>
        <taxon>Viridiplantae</taxon>
        <taxon>Streptophyta</taxon>
        <taxon>Embryophyta</taxon>
        <taxon>Tracheophyta</taxon>
        <taxon>Spermatophyta</taxon>
        <taxon>Magnoliopsida</taxon>
        <taxon>eudicotyledons</taxon>
        <taxon>Gunneridae</taxon>
        <taxon>Pentapetalae</taxon>
        <taxon>asterids</taxon>
        <taxon>lamiids</taxon>
        <taxon>Lamiales</taxon>
        <taxon>Scrophulariaceae</taxon>
        <taxon>Buddlejeae</taxon>
        <taxon>Buddleja</taxon>
    </lineage>
</organism>
<comment type="subcellular location">
    <subcellularLocation>
        <location evidence="1">Cytoplasm</location>
        <location evidence="1">Cytoskeleton</location>
    </subcellularLocation>
</comment>
<evidence type="ECO:0000256" key="2">
    <source>
        <dbReference type="ARBA" id="ARBA00005885"/>
    </source>
</evidence>
<evidence type="ECO:0000256" key="3">
    <source>
        <dbReference type="ARBA" id="ARBA00022490"/>
    </source>
</evidence>
<dbReference type="InterPro" id="IPR044806">
    <property type="entry name" value="WVD2/WDL1-4"/>
</dbReference>
<proteinExistence type="inferred from homology"/>
<dbReference type="PANTHER" id="PTHR46372:SF26">
    <property type="entry name" value="(WILD MALAYSIAN BANANA) HYPOTHETICAL PROTEIN"/>
    <property type="match status" value="1"/>
</dbReference>
<sequence length="372" mass="40923">MESENGVPFEDEKKVVVVETEVCNKDEIAAKQSLKSPVAVSKSRTLISDKNGPNNIKLTNKIQSNSKVAFGRCTKSILTQSLSFPARGRHSDIIYPTKNGGGTKGNARRTTLPSVRQSLSAKILSANGTRTNPAPNSLMEKKYEASKEEEDARSTTSSNLTPRKQLRVNGSAFSSRLQERAEKRKEFFSKFEEKVQAKEEEKHNLQAKSKESQDADIKELRKSLTFKATPLPSFYNEPPPKVELKKIPTTRPISPKLGRHKSTASITENGGSCVSPRATRDNCKSPKTPKANGDRALKKSTKSSLSKTQTRESSTTRKVKHAEKDGQHSQPCAKSSLEIEGRPRCSPEPKDQIEGSACSNKQAMPAEVIVES</sequence>
<dbReference type="InterPro" id="IPR027329">
    <property type="entry name" value="TPX2_C"/>
</dbReference>
<feature type="compositionally biased region" description="Basic and acidic residues" evidence="6">
    <location>
        <begin position="337"/>
        <end position="353"/>
    </location>
</feature>
<reference evidence="8" key="1">
    <citation type="submission" date="2019-10" db="EMBL/GenBank/DDBJ databases">
        <authorList>
            <person name="Zhang R."/>
            <person name="Pan Y."/>
            <person name="Wang J."/>
            <person name="Ma R."/>
            <person name="Yu S."/>
        </authorList>
    </citation>
    <scope>NUCLEOTIDE SEQUENCE</scope>
    <source>
        <strain evidence="8">LA-IB0</strain>
        <tissue evidence="8">Leaf</tissue>
    </source>
</reference>
<evidence type="ECO:0000259" key="7">
    <source>
        <dbReference type="Pfam" id="PF06886"/>
    </source>
</evidence>
<dbReference type="Pfam" id="PF06886">
    <property type="entry name" value="TPX2"/>
    <property type="match status" value="1"/>
</dbReference>
<evidence type="ECO:0000256" key="1">
    <source>
        <dbReference type="ARBA" id="ARBA00004245"/>
    </source>
</evidence>
<feature type="compositionally biased region" description="Basic and acidic residues" evidence="6">
    <location>
        <begin position="139"/>
        <end position="153"/>
    </location>
</feature>
<feature type="region of interest" description="Disordered" evidence="6">
    <location>
        <begin position="229"/>
        <end position="372"/>
    </location>
</feature>
<dbReference type="GO" id="GO:0008017">
    <property type="term" value="F:microtubule binding"/>
    <property type="evidence" value="ECO:0007669"/>
    <property type="project" value="InterPro"/>
</dbReference>
<feature type="domain" description="TPX2 C-terminal" evidence="7">
    <location>
        <begin position="176"/>
        <end position="247"/>
    </location>
</feature>
<comment type="caution">
    <text evidence="8">The sequence shown here is derived from an EMBL/GenBank/DDBJ whole genome shotgun (WGS) entry which is preliminary data.</text>
</comment>
<dbReference type="AlphaFoldDB" id="A0AAV6X0S9"/>
<gene>
    <name evidence="8" type="ORF">BUALT_Bualt11G0086500</name>
</gene>
<dbReference type="GO" id="GO:0005874">
    <property type="term" value="C:microtubule"/>
    <property type="evidence" value="ECO:0007669"/>
    <property type="project" value="UniProtKB-KW"/>
</dbReference>
<evidence type="ECO:0000313" key="8">
    <source>
        <dbReference type="EMBL" id="KAG8374011.1"/>
    </source>
</evidence>
<feature type="region of interest" description="Disordered" evidence="6">
    <location>
        <begin position="196"/>
        <end position="216"/>
    </location>
</feature>
<keyword evidence="9" id="KW-1185">Reference proteome</keyword>
<dbReference type="Proteomes" id="UP000826271">
    <property type="component" value="Unassembled WGS sequence"/>
</dbReference>
<feature type="compositionally biased region" description="Polar residues" evidence="6">
    <location>
        <begin position="122"/>
        <end position="135"/>
    </location>
</feature>
<accession>A0AAV6X0S9</accession>
<keyword evidence="4" id="KW-0493">Microtubule</keyword>